<evidence type="ECO:0000256" key="1">
    <source>
        <dbReference type="SAM" id="Phobius"/>
    </source>
</evidence>
<evidence type="ECO:0008006" key="4">
    <source>
        <dbReference type="Google" id="ProtNLM"/>
    </source>
</evidence>
<proteinExistence type="predicted"/>
<name>A0ABP3L3F3_9BACI</name>
<organism evidence="2 3">
    <name type="scientific">Salinibacillus aidingensis</name>
    <dbReference type="NCBI Taxonomy" id="237684"/>
    <lineage>
        <taxon>Bacteria</taxon>
        <taxon>Bacillati</taxon>
        <taxon>Bacillota</taxon>
        <taxon>Bacilli</taxon>
        <taxon>Bacillales</taxon>
        <taxon>Bacillaceae</taxon>
        <taxon>Salinibacillus</taxon>
    </lineage>
</organism>
<feature type="transmembrane region" description="Helical" evidence="1">
    <location>
        <begin position="48"/>
        <end position="68"/>
    </location>
</feature>
<comment type="caution">
    <text evidence="2">The sequence shown here is derived from an EMBL/GenBank/DDBJ whole genome shotgun (WGS) entry which is preliminary data.</text>
</comment>
<keyword evidence="1" id="KW-1133">Transmembrane helix</keyword>
<evidence type="ECO:0000313" key="2">
    <source>
        <dbReference type="EMBL" id="GAA0492587.1"/>
    </source>
</evidence>
<sequence>MPLRKKEKMATMIGMIFFILFIAGLVLGIYFLGFAGIFELLGVQYHSIWSLFVFAVCFFMAGFIIELFSKPIFERSTRNVSGKIKLVFIQICFESVSNWLVLFTVDEFMQKINLSSKTELLIALFVSVFEIILENNNDDDGNKKNPI</sequence>
<dbReference type="Pfam" id="PF14184">
    <property type="entry name" value="YrvL"/>
    <property type="match status" value="1"/>
</dbReference>
<protein>
    <recommendedName>
        <fullName evidence="4">Regulatory protein YrvL</fullName>
    </recommendedName>
</protein>
<feature type="transmembrane region" description="Helical" evidence="1">
    <location>
        <begin position="12"/>
        <end position="36"/>
    </location>
</feature>
<dbReference type="EMBL" id="BAAADO010000003">
    <property type="protein sequence ID" value="GAA0492587.1"/>
    <property type="molecule type" value="Genomic_DNA"/>
</dbReference>
<reference evidence="3" key="1">
    <citation type="journal article" date="2019" name="Int. J. Syst. Evol. Microbiol.">
        <title>The Global Catalogue of Microorganisms (GCM) 10K type strain sequencing project: providing services to taxonomists for standard genome sequencing and annotation.</title>
        <authorList>
            <consortium name="The Broad Institute Genomics Platform"/>
            <consortium name="The Broad Institute Genome Sequencing Center for Infectious Disease"/>
            <person name="Wu L."/>
            <person name="Ma J."/>
        </authorList>
    </citation>
    <scope>NUCLEOTIDE SEQUENCE [LARGE SCALE GENOMIC DNA]</scope>
    <source>
        <strain evidence="3">JCM 12389</strain>
    </source>
</reference>
<evidence type="ECO:0000313" key="3">
    <source>
        <dbReference type="Proteomes" id="UP001500880"/>
    </source>
</evidence>
<keyword evidence="3" id="KW-1185">Reference proteome</keyword>
<dbReference type="InterPro" id="IPR025912">
    <property type="entry name" value="YrvL"/>
</dbReference>
<keyword evidence="1" id="KW-0812">Transmembrane</keyword>
<gene>
    <name evidence="2" type="ORF">GCM10008986_18690</name>
</gene>
<keyword evidence="1" id="KW-0472">Membrane</keyword>
<accession>A0ABP3L3F3</accession>
<dbReference type="Proteomes" id="UP001500880">
    <property type="component" value="Unassembled WGS sequence"/>
</dbReference>